<reference evidence="2" key="1">
    <citation type="submission" date="2011-06" db="EMBL/GenBank/DDBJ databases">
        <title>Complete genome sequence of Paenibacillus mucilaginosus KNP414.</title>
        <authorList>
            <person name="Wang J."/>
            <person name="Hu S."/>
            <person name="Hu X."/>
            <person name="Zhang B."/>
            <person name="Dong D."/>
            <person name="Zhang S."/>
            <person name="Zhao K."/>
            <person name="Wu D."/>
        </authorList>
    </citation>
    <scope>NUCLEOTIDE SEQUENCE [LARGE SCALE GENOMIC DNA]</scope>
    <source>
        <strain evidence="2">KNP414</strain>
    </source>
</reference>
<dbReference type="PATRIC" id="fig|1036673.3.peg.5457"/>
<dbReference type="KEGG" id="pms:KNP414_05866"/>
<dbReference type="AlphaFoldDB" id="F8F9R1"/>
<evidence type="ECO:0000313" key="2">
    <source>
        <dbReference type="Proteomes" id="UP000006620"/>
    </source>
</evidence>
<dbReference type="Proteomes" id="UP000006620">
    <property type="component" value="Chromosome"/>
</dbReference>
<dbReference type="RefSeq" id="WP_013919542.1">
    <property type="nucleotide sequence ID" value="NC_015690.1"/>
</dbReference>
<dbReference type="HOGENOM" id="CLU_3138578_0_0_9"/>
<reference evidence="1 2" key="2">
    <citation type="journal article" date="2013" name="Genome Announc.">
        <title>Genome Sequence of Growth-Improving Paenibacillus mucilaginosus Strain KNP414.</title>
        <authorList>
            <person name="Lu J.J."/>
            <person name="Wang J.F."/>
            <person name="Hu X.F."/>
        </authorList>
    </citation>
    <scope>NUCLEOTIDE SEQUENCE [LARGE SCALE GENOMIC DNA]</scope>
    <source>
        <strain evidence="1 2">KNP414</strain>
    </source>
</reference>
<gene>
    <name evidence="1" type="ordered locus">KNP414_05866</name>
</gene>
<protein>
    <submittedName>
        <fullName evidence="1">Uncharacterized protein</fullName>
    </submittedName>
</protein>
<organism evidence="1 2">
    <name type="scientific">Paenibacillus mucilaginosus (strain KNP414)</name>
    <dbReference type="NCBI Taxonomy" id="1036673"/>
    <lineage>
        <taxon>Bacteria</taxon>
        <taxon>Bacillati</taxon>
        <taxon>Bacillota</taxon>
        <taxon>Bacilli</taxon>
        <taxon>Bacillales</taxon>
        <taxon>Paenibacillaceae</taxon>
        <taxon>Paenibacillus</taxon>
    </lineage>
</organism>
<name>F8F9R1_PAEMK</name>
<dbReference type="EMBL" id="CP002869">
    <property type="protein sequence ID" value="AEI44390.1"/>
    <property type="molecule type" value="Genomic_DNA"/>
</dbReference>
<proteinExistence type="predicted"/>
<accession>F8F9R1</accession>
<sequence length="49" mass="5094">MGCTLQERRGCCRGTPLLVVSPRCSGPGTAAGPLHAGADVKQAWTRLVD</sequence>
<evidence type="ECO:0000313" key="1">
    <source>
        <dbReference type="EMBL" id="AEI44390.1"/>
    </source>
</evidence>